<keyword evidence="5" id="KW-1185">Reference proteome</keyword>
<feature type="transmembrane region" description="Helical" evidence="2">
    <location>
        <begin position="157"/>
        <end position="178"/>
    </location>
</feature>
<dbReference type="AlphaFoldDB" id="A0A117NPT9"/>
<evidence type="ECO:0000259" key="3">
    <source>
        <dbReference type="Pfam" id="PF20163"/>
    </source>
</evidence>
<evidence type="ECO:0000256" key="1">
    <source>
        <dbReference type="SAM" id="MobiDB-lite"/>
    </source>
</evidence>
<dbReference type="PANTHER" id="PTHR35395:SF1">
    <property type="entry name" value="DUF6536 DOMAIN-CONTAINING PROTEIN"/>
    <property type="match status" value="1"/>
</dbReference>
<sequence>MNGGKAHSLWSHVQSTFTRQQYSGVANDRRRGHDEQTALETHPSTFSLESFSSTQKPRASFPKSNPGSMEESHTLIQQTDGWQTTTEAVEDGSPSKVKNNWIVGVRHCASAGACILAINLVLTIIAAGIATRHGNSAWGISVVIYQGDCGIVKRWSLVLHLIINILSTLILAASNYCMQTLVAPTREEVDAAHVRGEWLDIGGASIKNLLAIGRDRLGLWIILMLTASPFHLMYNSMFFESLSTHDFGVFVAPKDVNSSNVNSLSTPSLEKCFHSPSRHLDRETALTWNDAVSEIASQNYERYDFDACFSFHSPHTGIKALVMLADNLTVSDGGNASVLNTDRVQTFVDNTVYAGPFAFQSAGVGASVQCTDEVDFSTYDRFDSPIGHNYTANECLAIKVGEHCQLLYSPPICIAIALTAFVKVSAMFLAARVGRNRSPPLLTVGDAISSFISRPDPTTRDLCWLSSKYVRKGTWTGTRENSTPVYNSLSKPQFWSRAVTRWRWIATLLACFLTLFTGIGLFVYSSWGVNGKLISESVQNLFLSDVEESDYGSIGADFGGMLESVILANVPQLVVTMCYYCYNAVLTSMLAAAEYSSYGIERKALRVTWPISSSEQRSTYWLSIPYRYSVPVLLLYMTLHWTISQSIFYLQIIGYTPQDKEGWRRSHLGYSPPFILFSIVVGAVMILALCTLGLRRLKSNAPLAGSCSAAISAACHAPTHEDLDTAIRSKLKWGQTTDLSVGSIDSKGDEPQKGHCSFTSLDTVKPTLTRLYA</sequence>
<feature type="transmembrane region" description="Helical" evidence="2">
    <location>
        <begin position="504"/>
        <end position="527"/>
    </location>
</feature>
<feature type="transmembrane region" description="Helical" evidence="2">
    <location>
        <begin position="108"/>
        <end position="130"/>
    </location>
</feature>
<keyword evidence="2" id="KW-1133">Transmembrane helix</keyword>
<evidence type="ECO:0000256" key="2">
    <source>
        <dbReference type="SAM" id="Phobius"/>
    </source>
</evidence>
<dbReference type="Proteomes" id="UP000055045">
    <property type="component" value="Unassembled WGS sequence"/>
</dbReference>
<dbReference type="EMBL" id="LLXE01000088">
    <property type="protein sequence ID" value="KUM62886.1"/>
    <property type="molecule type" value="Genomic_DNA"/>
</dbReference>
<gene>
    <name evidence="4" type="ORF">ACN42_g4223</name>
</gene>
<comment type="caution">
    <text evidence="4">The sequence shown here is derived from an EMBL/GenBank/DDBJ whole genome shotgun (WGS) entry which is preliminary data.</text>
</comment>
<feature type="region of interest" description="Disordered" evidence="1">
    <location>
        <begin position="22"/>
        <end position="93"/>
    </location>
</feature>
<feature type="transmembrane region" description="Helical" evidence="2">
    <location>
        <begin position="408"/>
        <end position="431"/>
    </location>
</feature>
<feature type="compositionally biased region" description="Basic and acidic residues" evidence="1">
    <location>
        <begin position="27"/>
        <end position="36"/>
    </location>
</feature>
<accession>A0A117NPT9</accession>
<keyword evidence="2" id="KW-0472">Membrane</keyword>
<dbReference type="STRING" id="48697.A0A117NPT9"/>
<evidence type="ECO:0000313" key="5">
    <source>
        <dbReference type="Proteomes" id="UP000055045"/>
    </source>
</evidence>
<feature type="compositionally biased region" description="Polar residues" evidence="1">
    <location>
        <begin position="74"/>
        <end position="87"/>
    </location>
</feature>
<feature type="transmembrane region" description="Helical" evidence="2">
    <location>
        <begin position="674"/>
        <end position="694"/>
    </location>
</feature>
<reference evidence="4 5" key="1">
    <citation type="submission" date="2015-10" db="EMBL/GenBank/DDBJ databases">
        <title>Genome sequencing of Penicillium freii.</title>
        <authorList>
            <person name="Nguyen H.D."/>
            <person name="Visagie C.M."/>
            <person name="Seifert K.A."/>
        </authorList>
    </citation>
    <scope>NUCLEOTIDE SEQUENCE [LARGE SCALE GENOMIC DNA]</scope>
    <source>
        <strain evidence="4 5">DAOM 242723</strain>
    </source>
</reference>
<feature type="transmembrane region" description="Helical" evidence="2">
    <location>
        <begin position="573"/>
        <end position="593"/>
    </location>
</feature>
<evidence type="ECO:0000313" key="4">
    <source>
        <dbReference type="EMBL" id="KUM62886.1"/>
    </source>
</evidence>
<feature type="domain" description="DUF6536" evidence="3">
    <location>
        <begin position="101"/>
        <end position="256"/>
    </location>
</feature>
<keyword evidence="2" id="KW-0812">Transmembrane</keyword>
<feature type="transmembrane region" description="Helical" evidence="2">
    <location>
        <begin position="217"/>
        <end position="234"/>
    </location>
</feature>
<dbReference type="PANTHER" id="PTHR35395">
    <property type="entry name" value="DUF6536 DOMAIN-CONTAINING PROTEIN"/>
    <property type="match status" value="1"/>
</dbReference>
<feature type="compositionally biased region" description="Polar residues" evidence="1">
    <location>
        <begin position="38"/>
        <end position="67"/>
    </location>
</feature>
<organism evidence="4 5">
    <name type="scientific">Penicillium freii</name>
    <dbReference type="NCBI Taxonomy" id="48697"/>
    <lineage>
        <taxon>Eukaryota</taxon>
        <taxon>Fungi</taxon>
        <taxon>Dikarya</taxon>
        <taxon>Ascomycota</taxon>
        <taxon>Pezizomycotina</taxon>
        <taxon>Eurotiomycetes</taxon>
        <taxon>Eurotiomycetidae</taxon>
        <taxon>Eurotiales</taxon>
        <taxon>Aspergillaceae</taxon>
        <taxon>Penicillium</taxon>
    </lineage>
</organism>
<feature type="transmembrane region" description="Helical" evidence="2">
    <location>
        <begin position="633"/>
        <end position="654"/>
    </location>
</feature>
<protein>
    <recommendedName>
        <fullName evidence="3">DUF6536 domain-containing protein</fullName>
    </recommendedName>
</protein>
<dbReference type="Pfam" id="PF20163">
    <property type="entry name" value="DUF6536"/>
    <property type="match status" value="1"/>
</dbReference>
<name>A0A117NPT9_PENFR</name>
<proteinExistence type="predicted"/>
<dbReference type="InterPro" id="IPR046623">
    <property type="entry name" value="DUF6536"/>
</dbReference>